<name>A0AAV1ES30_XYRNO</name>
<evidence type="ECO:0000256" key="8">
    <source>
        <dbReference type="ARBA" id="ARBA00022597"/>
    </source>
</evidence>
<accession>A0AAV1ES30</accession>
<evidence type="ECO:0000256" key="9">
    <source>
        <dbReference type="ARBA" id="ARBA00022692"/>
    </source>
</evidence>
<comment type="catalytic activity">
    <reaction evidence="1">
        <text>D-fructose(out) = D-fructose(in)</text>
        <dbReference type="Rhea" id="RHEA:60372"/>
        <dbReference type="ChEBI" id="CHEBI:37721"/>
    </reaction>
</comment>
<dbReference type="SUPFAM" id="SSF103473">
    <property type="entry name" value="MFS general substrate transporter"/>
    <property type="match status" value="1"/>
</dbReference>
<evidence type="ECO:0000256" key="14">
    <source>
        <dbReference type="RuleBase" id="RU003346"/>
    </source>
</evidence>
<feature type="transmembrane region" description="Helical" evidence="15">
    <location>
        <begin position="65"/>
        <end position="85"/>
    </location>
</feature>
<dbReference type="PANTHER" id="PTHR23503">
    <property type="entry name" value="SOLUTE CARRIER FAMILY 2"/>
    <property type="match status" value="1"/>
</dbReference>
<dbReference type="Gene3D" id="1.20.1250.20">
    <property type="entry name" value="MFS general substrate transporter like domains"/>
    <property type="match status" value="1"/>
</dbReference>
<feature type="domain" description="Major facilitator superfamily (MFS) profile" evidence="16">
    <location>
        <begin position="17"/>
        <end position="460"/>
    </location>
</feature>
<dbReference type="AlphaFoldDB" id="A0AAV1ES30"/>
<dbReference type="InterPro" id="IPR003663">
    <property type="entry name" value="Sugar/inositol_transpt"/>
</dbReference>
<comment type="subcellular location">
    <subcellularLocation>
        <location evidence="2">Cell membrane</location>
        <location evidence="2">Sarcolemma</location>
    </subcellularLocation>
    <subcellularLocation>
        <location evidence="3">Cell membrane</location>
        <topology evidence="3">Multi-pass membrane protein</topology>
    </subcellularLocation>
</comment>
<feature type="transmembrane region" description="Helical" evidence="15">
    <location>
        <begin position="157"/>
        <end position="176"/>
    </location>
</feature>
<dbReference type="Proteomes" id="UP001178508">
    <property type="component" value="Chromosome 2"/>
</dbReference>
<dbReference type="GO" id="GO:1990539">
    <property type="term" value="P:fructose import across plasma membrane"/>
    <property type="evidence" value="ECO:0007669"/>
    <property type="project" value="UniProtKB-ARBA"/>
</dbReference>
<evidence type="ECO:0000256" key="13">
    <source>
        <dbReference type="ARBA" id="ARBA00031099"/>
    </source>
</evidence>
<keyword evidence="8" id="KW-0762">Sugar transport</keyword>
<dbReference type="GO" id="GO:0055056">
    <property type="term" value="F:D-glucose transmembrane transporter activity"/>
    <property type="evidence" value="ECO:0007669"/>
    <property type="project" value="TreeGrafter"/>
</dbReference>
<keyword evidence="11 15" id="KW-0472">Membrane</keyword>
<dbReference type="FunFam" id="1.20.1250.20:FF:001511">
    <property type="entry name" value="Solute carrier family 2, facilitated glucose transporter member 5"/>
    <property type="match status" value="1"/>
</dbReference>
<evidence type="ECO:0000256" key="4">
    <source>
        <dbReference type="ARBA" id="ARBA00007004"/>
    </source>
</evidence>
<dbReference type="EMBL" id="OY660865">
    <property type="protein sequence ID" value="CAJ1051449.1"/>
    <property type="molecule type" value="Genomic_DNA"/>
</dbReference>
<feature type="transmembrane region" description="Helical" evidence="15">
    <location>
        <begin position="188"/>
        <end position="209"/>
    </location>
</feature>
<dbReference type="PROSITE" id="PS00217">
    <property type="entry name" value="SUGAR_TRANSPORT_2"/>
    <property type="match status" value="1"/>
</dbReference>
<dbReference type="GO" id="GO:0005353">
    <property type="term" value="F:fructose transmembrane transporter activity"/>
    <property type="evidence" value="ECO:0007669"/>
    <property type="project" value="UniProtKB-ARBA"/>
</dbReference>
<evidence type="ECO:0000256" key="12">
    <source>
        <dbReference type="ARBA" id="ARBA00029961"/>
    </source>
</evidence>
<feature type="transmembrane region" description="Helical" evidence="15">
    <location>
        <begin position="97"/>
        <end position="118"/>
    </location>
</feature>
<feature type="transmembrane region" description="Helical" evidence="15">
    <location>
        <begin position="124"/>
        <end position="145"/>
    </location>
</feature>
<evidence type="ECO:0000256" key="7">
    <source>
        <dbReference type="ARBA" id="ARBA00022475"/>
    </source>
</evidence>
<dbReference type="InterPro" id="IPR045263">
    <property type="entry name" value="GLUT"/>
</dbReference>
<dbReference type="GO" id="GO:0046323">
    <property type="term" value="P:D-glucose import"/>
    <property type="evidence" value="ECO:0007669"/>
    <property type="project" value="TreeGrafter"/>
</dbReference>
<feature type="transmembrane region" description="Helical" evidence="15">
    <location>
        <begin position="436"/>
        <end position="456"/>
    </location>
</feature>
<feature type="transmembrane region" description="Helical" evidence="15">
    <location>
        <begin position="274"/>
        <end position="297"/>
    </location>
</feature>
<evidence type="ECO:0000259" key="16">
    <source>
        <dbReference type="PROSITE" id="PS50850"/>
    </source>
</evidence>
<feature type="transmembrane region" description="Helical" evidence="15">
    <location>
        <begin position="309"/>
        <end position="332"/>
    </location>
</feature>
<keyword evidence="18" id="KW-1185">Reference proteome</keyword>
<protein>
    <recommendedName>
        <fullName evidence="5">Solute carrier family 2, facilitated glucose transporter member 5</fullName>
    </recommendedName>
    <alternativeName>
        <fullName evidence="13">Fructose transporter</fullName>
    </alternativeName>
    <alternativeName>
        <fullName evidence="12">Glucose transporter type 5, small intestine</fullName>
    </alternativeName>
</protein>
<reference evidence="17" key="1">
    <citation type="submission" date="2023-08" db="EMBL/GenBank/DDBJ databases">
        <authorList>
            <person name="Alioto T."/>
            <person name="Alioto T."/>
            <person name="Gomez Garrido J."/>
        </authorList>
    </citation>
    <scope>NUCLEOTIDE SEQUENCE</scope>
</reference>
<feature type="transmembrane region" description="Helical" evidence="15">
    <location>
        <begin position="339"/>
        <end position="361"/>
    </location>
</feature>
<dbReference type="InterPro" id="IPR005829">
    <property type="entry name" value="Sugar_transporter_CS"/>
</dbReference>
<evidence type="ECO:0000256" key="2">
    <source>
        <dbReference type="ARBA" id="ARBA00004135"/>
    </source>
</evidence>
<evidence type="ECO:0000256" key="3">
    <source>
        <dbReference type="ARBA" id="ARBA00004651"/>
    </source>
</evidence>
<evidence type="ECO:0000256" key="1">
    <source>
        <dbReference type="ARBA" id="ARBA00000590"/>
    </source>
</evidence>
<evidence type="ECO:0000256" key="5">
    <source>
        <dbReference type="ARBA" id="ARBA00015973"/>
    </source>
</evidence>
<dbReference type="InterPro" id="IPR005828">
    <property type="entry name" value="MFS_sugar_transport-like"/>
</dbReference>
<evidence type="ECO:0000256" key="6">
    <source>
        <dbReference type="ARBA" id="ARBA00022448"/>
    </source>
</evidence>
<evidence type="ECO:0000256" key="11">
    <source>
        <dbReference type="ARBA" id="ARBA00023136"/>
    </source>
</evidence>
<dbReference type="NCBIfam" id="TIGR00879">
    <property type="entry name" value="SP"/>
    <property type="match status" value="1"/>
</dbReference>
<dbReference type="GO" id="GO:0042383">
    <property type="term" value="C:sarcolemma"/>
    <property type="evidence" value="ECO:0007669"/>
    <property type="project" value="UniProtKB-SubCell"/>
</dbReference>
<feature type="transmembrane region" description="Helical" evidence="15">
    <location>
        <begin position="405"/>
        <end position="430"/>
    </location>
</feature>
<evidence type="ECO:0000313" key="17">
    <source>
        <dbReference type="EMBL" id="CAJ1051449.1"/>
    </source>
</evidence>
<dbReference type="PANTHER" id="PTHR23503:SF130">
    <property type="entry name" value="SOLUTE CARRIER FAMILY 2 (FACILITATED GLUCOSE TRANSPORTER), MEMBER 9-LIKE 1"/>
    <property type="match status" value="1"/>
</dbReference>
<sequence>METLLQQLTQGNALLLIIILGFSGSFQIGYQNTGLSSPSPFIQGFINSTWYDRYGEPPSPQTVTMIWSLIVSLYAVGGLCGAISVKFITGTIGRKKAMICSSWIGIVAAVIVLMSKYAKSYEMIIVARILYGFAAGLVGSTHSMYLGEISPRRLRGIVAVTYPTFLSLGKLAGQFFGLSEILGREELWNVLLCVPSFFSLIQIIVLPFLPEAPRYLFIEKGEDEACKKALQSLWGKGDYKQEMEEMLAEQAVINAAPPKTPLQLIKDRTVRLQLIIILIIYFCNQMSGMSAITVFSFDIFLRAGIEKDMIRYVTLGLGLTEIVTYISCSLLIERTGRRVLFWVGYGLMSACWVIATVTLNLKDSSFWVPYVTFAVIILFIVFFCGGPSGSTPALINEIFIQSDRLAAFVLAGIQRWLLFAILGLAFPFIINGLDSYCFVLFAFICLAGCVFTFFLLPETKEKTLLEISNEFKAITICGKSFSGENLMETKL</sequence>
<organism evidence="17 18">
    <name type="scientific">Xyrichtys novacula</name>
    <name type="common">Pearly razorfish</name>
    <name type="synonym">Hemipteronotus novacula</name>
    <dbReference type="NCBI Taxonomy" id="13765"/>
    <lineage>
        <taxon>Eukaryota</taxon>
        <taxon>Metazoa</taxon>
        <taxon>Chordata</taxon>
        <taxon>Craniata</taxon>
        <taxon>Vertebrata</taxon>
        <taxon>Euteleostomi</taxon>
        <taxon>Actinopterygii</taxon>
        <taxon>Neopterygii</taxon>
        <taxon>Teleostei</taxon>
        <taxon>Neoteleostei</taxon>
        <taxon>Acanthomorphata</taxon>
        <taxon>Eupercaria</taxon>
        <taxon>Labriformes</taxon>
        <taxon>Labridae</taxon>
        <taxon>Xyrichtys</taxon>
    </lineage>
</organism>
<gene>
    <name evidence="17" type="ORF">XNOV1_A028984</name>
</gene>
<keyword evidence="10 15" id="KW-1133">Transmembrane helix</keyword>
<comment type="similarity">
    <text evidence="4">Belongs to the major facilitator superfamily. Sugar transporter (TC 2.A.1.1) family. Glucose transporter subfamily.</text>
</comment>
<dbReference type="PROSITE" id="PS50850">
    <property type="entry name" value="MFS"/>
    <property type="match status" value="1"/>
</dbReference>
<evidence type="ECO:0000256" key="10">
    <source>
        <dbReference type="ARBA" id="ARBA00022989"/>
    </source>
</evidence>
<evidence type="ECO:0000313" key="18">
    <source>
        <dbReference type="Proteomes" id="UP001178508"/>
    </source>
</evidence>
<dbReference type="GO" id="GO:0070837">
    <property type="term" value="P:dehydroascorbic acid transport"/>
    <property type="evidence" value="ECO:0007669"/>
    <property type="project" value="TreeGrafter"/>
</dbReference>
<dbReference type="InterPro" id="IPR036259">
    <property type="entry name" value="MFS_trans_sf"/>
</dbReference>
<keyword evidence="7" id="KW-1003">Cell membrane</keyword>
<keyword evidence="6 14" id="KW-0813">Transport</keyword>
<feature type="transmembrane region" description="Helical" evidence="15">
    <location>
        <begin position="12"/>
        <end position="30"/>
    </location>
</feature>
<dbReference type="InterPro" id="IPR020846">
    <property type="entry name" value="MFS_dom"/>
</dbReference>
<keyword evidence="9 15" id="KW-0812">Transmembrane</keyword>
<feature type="transmembrane region" description="Helical" evidence="15">
    <location>
        <begin position="367"/>
        <end position="385"/>
    </location>
</feature>
<proteinExistence type="inferred from homology"/>
<evidence type="ECO:0000256" key="15">
    <source>
        <dbReference type="SAM" id="Phobius"/>
    </source>
</evidence>
<dbReference type="Pfam" id="PF00083">
    <property type="entry name" value="Sugar_tr"/>
    <property type="match status" value="1"/>
</dbReference>